<dbReference type="InterPro" id="IPR002156">
    <property type="entry name" value="RNaseH_domain"/>
</dbReference>
<dbReference type="GO" id="GO:0004523">
    <property type="term" value="F:RNA-DNA hybrid ribonuclease activity"/>
    <property type="evidence" value="ECO:0007669"/>
    <property type="project" value="InterPro"/>
</dbReference>
<dbReference type="GO" id="GO:0003676">
    <property type="term" value="F:nucleic acid binding"/>
    <property type="evidence" value="ECO:0007669"/>
    <property type="project" value="InterPro"/>
</dbReference>
<feature type="compositionally biased region" description="Basic and acidic residues" evidence="1">
    <location>
        <begin position="1154"/>
        <end position="1167"/>
    </location>
</feature>
<proteinExistence type="predicted"/>
<keyword evidence="4" id="KW-1185">Reference proteome</keyword>
<evidence type="ECO:0000313" key="4">
    <source>
        <dbReference type="Proteomes" id="UP000095751"/>
    </source>
</evidence>
<dbReference type="InterPro" id="IPR036397">
    <property type="entry name" value="RNaseH_sf"/>
</dbReference>
<dbReference type="PROSITE" id="PS50879">
    <property type="entry name" value="RNASE_H_1"/>
    <property type="match status" value="1"/>
</dbReference>
<evidence type="ECO:0000256" key="1">
    <source>
        <dbReference type="SAM" id="MobiDB-lite"/>
    </source>
</evidence>
<dbReference type="Proteomes" id="UP000095751">
    <property type="component" value="Unassembled WGS sequence"/>
</dbReference>
<gene>
    <name evidence="3" type="ORF">FRACYDRAFT_247646</name>
</gene>
<feature type="compositionally biased region" description="Basic residues" evidence="1">
    <location>
        <begin position="1137"/>
        <end position="1153"/>
    </location>
</feature>
<sequence>MPKKLTKILGELLRVARYAIKTGVGISSETYQHSDESPAFGSGQGSAASAQGWTKLVSLLFDIHDKFGHGCKYADPWKLYSAIIGMLGFVDDNNITNNGEEWETVNDIIIRTQHDAQLWNDLLRATGGALNLDKCFAQVLAYQFGLNGAPVIAPADPTITITIQDRLNNKEVVIRPISPYKTYRSLGTEQGTAKNQKAQHGRLTKTSATHNRKLACSAMSPRCAWVHYSAVFQSSVGYPLSMCHLSEHQLHDLQKKYIPTLLNKIGILRTYAHVLVFSPTSHGGIGCNDLRIEQGLDSVQNLIRQLRTPGYGKQLATIFLRTFQHVSGLSKPLLQYPGIRAPHLEGHYYVHIRRFLAKHRASLEIECIPESIDERIGDTYIMDVVCAPKAAQTLDRTQLKHYTDAEINQIYYCKSYLQVKRISDLCTADGAFIIPSIAKGERSIRQSASKLNEITQEKPGDQSWTVWRKFLKTLCKPSLNQGSNPESIEPSLFAPRTEPKPNEPRTEPGPRSRLNLTTEPRIEPTSLENRDSLTENEELQQRKEAIDKVSIGTFILKYWVGVPYRGIVTNNTGKYYKILYEDNDEEELNHTEVIQYEKKNREEGRMTGEIGQRMRLMKPLGNWLIPANNSERLWPFYYSEDTDTLYRSYRKNWHNNEEYYYDCHMTADNDTYNYVPDGNVDKLPEDATPTDVMDTKEGWRISQHHPVQHKQQNTARNENFMDYLMSQQEHITQYYTQIDFDTSPITIYKLLKSTNKVIVATDGGAIPFKGSLGFVIANVEGTILATCFGQPAGNDPLSFRSEICALLAASTFITYLIKYYDERLKCDEPTRSKIQIYTDSLSMITKLKAYDEYPTASLATVLHSEWDVLSALQRTLKRFPTYPKINWVKSHQDDVVFDKTEMPLDAYLNSEADELATTGLKRLQRKQKVPMDPATMIQFSIQGKTITRDFKKTVRTIIQLPHLQKYYCKRFNWTKHTFETIDWEIFRPVYKKQIASKGIQWMHKYCIKKLPTGERVHKRDHFHDQRCASCMMTTEDDDHIFKCENRRRHRTKITKQINRMRDNVDEKLCDILQEGIMTYFNGESTREAMIRIKQQEGYERYDLLIKEQEAIGWDNLLRGKFTKQWKIQQTAYTNRRKLQNPRLHAAKQRKKKRKEEQYKKNDQSKTTTRTEHFQAFFKSIIPIIAELWKERCMDRTTPVTGGRIAAEYDSLSKQITHLYTLQEMVLPEDELKIFNEPIDERLVETNQQMKKWINRWKTVIDHSMIRVKELAKDNSKPIWKHFTADKPAKTTVSRKTTRTTTKKMSNNPLTNVFTRLKKKRSSSRVSPVLQAKYKMNSLMSTLYEKLGKKRSTSRETPVLEIEKQTIADRFGDEPK</sequence>
<feature type="region of interest" description="Disordered" evidence="1">
    <location>
        <begin position="478"/>
        <end position="540"/>
    </location>
</feature>
<evidence type="ECO:0000259" key="2">
    <source>
        <dbReference type="PROSITE" id="PS50879"/>
    </source>
</evidence>
<feature type="compositionally biased region" description="Basic and acidic residues" evidence="1">
    <location>
        <begin position="1360"/>
        <end position="1375"/>
    </location>
</feature>
<evidence type="ECO:0000313" key="3">
    <source>
        <dbReference type="EMBL" id="OEU10036.1"/>
    </source>
</evidence>
<dbReference type="Gene3D" id="3.30.420.10">
    <property type="entry name" value="Ribonuclease H-like superfamily/Ribonuclease H"/>
    <property type="match status" value="1"/>
</dbReference>
<organism evidence="3 4">
    <name type="scientific">Fragilariopsis cylindrus CCMP1102</name>
    <dbReference type="NCBI Taxonomy" id="635003"/>
    <lineage>
        <taxon>Eukaryota</taxon>
        <taxon>Sar</taxon>
        <taxon>Stramenopiles</taxon>
        <taxon>Ochrophyta</taxon>
        <taxon>Bacillariophyta</taxon>
        <taxon>Bacillariophyceae</taxon>
        <taxon>Bacillariophycidae</taxon>
        <taxon>Bacillariales</taxon>
        <taxon>Bacillariaceae</taxon>
        <taxon>Fragilariopsis</taxon>
    </lineage>
</organism>
<feature type="domain" description="RNase H type-1" evidence="2">
    <location>
        <begin position="753"/>
        <end position="921"/>
    </location>
</feature>
<feature type="compositionally biased region" description="Basic and acidic residues" evidence="1">
    <location>
        <begin position="497"/>
        <end position="510"/>
    </location>
</feature>
<name>A0A1E7EVZ6_9STRA</name>
<feature type="compositionally biased region" description="Basic and acidic residues" evidence="1">
    <location>
        <begin position="528"/>
        <end position="540"/>
    </location>
</feature>
<feature type="region of interest" description="Disordered" evidence="1">
    <location>
        <begin position="1348"/>
        <end position="1375"/>
    </location>
</feature>
<dbReference type="InParanoid" id="A0A1E7EVZ6"/>
<dbReference type="KEGG" id="fcy:FRACYDRAFT_247646"/>
<reference evidence="3 4" key="1">
    <citation type="submission" date="2016-09" db="EMBL/GenBank/DDBJ databases">
        <title>Extensive genetic diversity and differential bi-allelic expression allows diatom success in the polar Southern Ocean.</title>
        <authorList>
            <consortium name="DOE Joint Genome Institute"/>
            <person name="Mock T."/>
            <person name="Otillar R.P."/>
            <person name="Strauss J."/>
            <person name="Dupont C."/>
            <person name="Frickenhaus S."/>
            <person name="Maumus F."/>
            <person name="Mcmullan M."/>
            <person name="Sanges R."/>
            <person name="Schmutz J."/>
            <person name="Toseland A."/>
            <person name="Valas R."/>
            <person name="Veluchamy A."/>
            <person name="Ward B.J."/>
            <person name="Allen A."/>
            <person name="Barry K."/>
            <person name="Falciatore A."/>
            <person name="Ferrante M."/>
            <person name="Fortunato A.E."/>
            <person name="Gloeckner G."/>
            <person name="Gruber A."/>
            <person name="Hipkin R."/>
            <person name="Janech M."/>
            <person name="Kroth P."/>
            <person name="Leese F."/>
            <person name="Lindquist E."/>
            <person name="Lyon B.R."/>
            <person name="Martin J."/>
            <person name="Mayer C."/>
            <person name="Parker M."/>
            <person name="Quesneville H."/>
            <person name="Raymond J."/>
            <person name="Uhlig C."/>
            <person name="Valentin K.U."/>
            <person name="Worden A.Z."/>
            <person name="Armbrust E.V."/>
            <person name="Bowler C."/>
            <person name="Green B."/>
            <person name="Moulton V."/>
            <person name="Van Oosterhout C."/>
            <person name="Grigoriev I."/>
        </authorList>
    </citation>
    <scope>NUCLEOTIDE SEQUENCE [LARGE SCALE GENOMIC DNA]</scope>
    <source>
        <strain evidence="3 4">CCMP1102</strain>
    </source>
</reference>
<feature type="region of interest" description="Disordered" evidence="1">
    <location>
        <begin position="1137"/>
        <end position="1167"/>
    </location>
</feature>
<accession>A0A1E7EVZ6</accession>
<dbReference type="EMBL" id="KV784373">
    <property type="protein sequence ID" value="OEU10036.1"/>
    <property type="molecule type" value="Genomic_DNA"/>
</dbReference>
<protein>
    <recommendedName>
        <fullName evidence="2">RNase H type-1 domain-containing protein</fullName>
    </recommendedName>
</protein>